<dbReference type="Gene3D" id="2.130.10.30">
    <property type="entry name" value="Regulator of chromosome condensation 1/beta-lactamase-inhibitor protein II"/>
    <property type="match status" value="2"/>
</dbReference>
<dbReference type="PRINTS" id="PR00633">
    <property type="entry name" value="RCCNDNSATION"/>
</dbReference>
<dbReference type="PANTHER" id="PTHR45982">
    <property type="entry name" value="REGULATOR OF CHROMOSOME CONDENSATION"/>
    <property type="match status" value="1"/>
</dbReference>
<evidence type="ECO:0000256" key="1">
    <source>
        <dbReference type="SAM" id="MobiDB-lite"/>
    </source>
</evidence>
<dbReference type="PANTHER" id="PTHR45982:SF1">
    <property type="entry name" value="REGULATOR OF CHROMOSOME CONDENSATION"/>
    <property type="match status" value="1"/>
</dbReference>
<evidence type="ECO:0000313" key="4">
    <source>
        <dbReference type="Proteomes" id="UP000516656"/>
    </source>
</evidence>
<feature type="signal peptide" evidence="2">
    <location>
        <begin position="1"/>
        <end position="21"/>
    </location>
</feature>
<evidence type="ECO:0000256" key="2">
    <source>
        <dbReference type="SAM" id="SignalP"/>
    </source>
</evidence>
<keyword evidence="2" id="KW-0732">Signal</keyword>
<feature type="chain" id="PRO_5033006911" description="Beta-propeller repeat protein" evidence="2">
    <location>
        <begin position="22"/>
        <end position="398"/>
    </location>
</feature>
<dbReference type="RefSeq" id="WP_191169263.1">
    <property type="nucleotide sequence ID" value="NZ_CP061861.1"/>
</dbReference>
<accession>A0A7L8A1F3</accession>
<gene>
    <name evidence="3" type="ORF">IC627_09495</name>
</gene>
<dbReference type="InterPro" id="IPR000408">
    <property type="entry name" value="Reg_chr_condens"/>
</dbReference>
<evidence type="ECO:0008006" key="5">
    <source>
        <dbReference type="Google" id="ProtNLM"/>
    </source>
</evidence>
<evidence type="ECO:0000313" key="3">
    <source>
        <dbReference type="EMBL" id="QOD55577.1"/>
    </source>
</evidence>
<dbReference type="EMBL" id="CP061854">
    <property type="protein sequence ID" value="QOD55577.1"/>
    <property type="molecule type" value="Genomic_DNA"/>
</dbReference>
<reference evidence="3 4" key="1">
    <citation type="submission" date="2020-09" db="EMBL/GenBank/DDBJ databases">
        <title>Complete, closed and curated genome sequences of Photobacterium damselae subsp. piscicida isolates from Australia indicate localised evolution and additional plasmid-borne pathogenicity mechanisms.</title>
        <authorList>
            <person name="Baseggio L."/>
            <person name="Silayeva O."/>
            <person name="Buller N."/>
            <person name="Landos M."/>
            <person name="Engelstaedter J."/>
            <person name="Barnes A.C."/>
        </authorList>
    </citation>
    <scope>NUCLEOTIDE SEQUENCE [LARGE SCALE GENOMIC DNA]</scope>
    <source>
        <strain evidence="3 4">AS-16-0540-1</strain>
    </source>
</reference>
<dbReference type="SUPFAM" id="SSF50985">
    <property type="entry name" value="RCC1/BLIP-II"/>
    <property type="match status" value="2"/>
</dbReference>
<feature type="region of interest" description="Disordered" evidence="1">
    <location>
        <begin position="372"/>
        <end position="398"/>
    </location>
</feature>
<dbReference type="Proteomes" id="UP000516656">
    <property type="component" value="Chromosome 1"/>
</dbReference>
<name>A0A7L8A1F3_PHODP</name>
<proteinExistence type="predicted"/>
<protein>
    <recommendedName>
        <fullName evidence="5">Beta-propeller repeat protein</fullName>
    </recommendedName>
</protein>
<dbReference type="InterPro" id="IPR009091">
    <property type="entry name" value="RCC1/BLIP-II"/>
</dbReference>
<dbReference type="InterPro" id="IPR051553">
    <property type="entry name" value="Ran_GTPase-activating"/>
</dbReference>
<dbReference type="Pfam" id="PF00415">
    <property type="entry name" value="RCC1"/>
    <property type="match status" value="1"/>
</dbReference>
<sequence length="398" mass="42540">MGKFKKTILTITAICSSFSFAANNYVAVIQSNLYATKTDATEPPTEPPVTPEPPTGIEFDKIAVGRDFTLATDTSKNLWVVGRNNSGQLGLGDTTDRSNWTKVTTVSNVSQINAGFNFSYIVSNGIAYSTGENGQGQLGLGSTTDKNTFTATGFEPHMVFTNANSDSVYFIRNMELYVVGDNDFGQLGTGDNADKKTIFATGMSASHAAISDKFGYVVSNGMLFSTGNSQEGALGLGPSKLSTNTFTYTNFDAKLISVNENSAYAIDHSNKLYVVGENDFKQLGLGHSVNQFNFVDSRISGVKAMSGGFKSAYFIKNNDLYAIGFNTSGVFGTGNSSNLDSWSIINPNVDYYSVGHYSAIAKNSDGTFKGAGNNRSGQLGLGDTTNRDSWTSLSKDTE</sequence>
<feature type="compositionally biased region" description="Polar residues" evidence="1">
    <location>
        <begin position="373"/>
        <end position="398"/>
    </location>
</feature>
<organism evidence="3 4">
    <name type="scientific">Photobacterium damsela subsp. piscicida</name>
    <name type="common">Pasteurella piscicida</name>
    <dbReference type="NCBI Taxonomy" id="38294"/>
    <lineage>
        <taxon>Bacteria</taxon>
        <taxon>Pseudomonadati</taxon>
        <taxon>Pseudomonadota</taxon>
        <taxon>Gammaproteobacteria</taxon>
        <taxon>Vibrionales</taxon>
        <taxon>Vibrionaceae</taxon>
        <taxon>Photobacterium</taxon>
    </lineage>
</organism>
<dbReference type="PROSITE" id="PS50012">
    <property type="entry name" value="RCC1_3"/>
    <property type="match status" value="1"/>
</dbReference>
<dbReference type="AlphaFoldDB" id="A0A7L8A1F3"/>